<dbReference type="Proteomes" id="UP000267900">
    <property type="component" value="Chromosome"/>
</dbReference>
<sequence length="709" mass="75402">MAGAGPGGPEGGRVHIKVLPDTSNFHQSLQRYLDRIERQARVRVHVDVDDATARGRLDALARRARRITPTIRPDVDAGRAEARLMALTRRRDVRIQARVDRGFLGNVGRAVDGARQLLSGTGEMIAAGFGTAFTSVRAGFSDLLDGGRQTFSGIAGAAGAASSAIGSGVQVAVMATVASLTTLAVVAGAGLVAVAALAAVPLLPLVAGVAALALGTDKLKSSFSGVAKEAKSVFADAASVMERPVKAALDHIRRWLGSSRGMFRSFFEAGTQYVDPLVRSLTGFADKLLPRLTKALNESGMQDFVEHVSTGFAELGRIVGDFFDKLAQNAPVLSKVFDAFINFLSVVTSAFADLLVSLADFAPQALNTLAEALRGVMRALTDNPEAMQLLVDLASWILMQFVAGLQATMGALNLFAQAWEAMRSAIATAVDWVRSEVPAAWQWVQDKTGAAWQWCSDKVSSAWQWITNATSQGAQWVQDKVSSAWDACRNVTATIWQAISDAVSRAVGWVRDACAKLGELPGKFVDWFGRAKDGAVSKLGDLVSWCRGLKDKVLGAIGDAGSWLVQKGKDVVNGFISGLKSVSVGGVISGIKDAITSPFSSFMSLAAMPMSYAAPSPFMALPVMSDFGPSPIGYSDPIADALQPLQQIVSRSLVGDFGRKAGRSADENRDKHRDGKTDRAERPITINASTNADPREIGREVAWQLRIGR</sequence>
<dbReference type="Gene3D" id="1.20.120.20">
    <property type="entry name" value="Apolipoprotein"/>
    <property type="match status" value="1"/>
</dbReference>
<protein>
    <recommendedName>
        <fullName evidence="5">Phage tail tape measure protein</fullName>
    </recommendedName>
</protein>
<dbReference type="RefSeq" id="WP_126912861.1">
    <property type="nucleotide sequence ID" value="NZ_CP034587.1"/>
</dbReference>
<accession>A0A3S9PD45</accession>
<gene>
    <name evidence="3" type="ORF">EKH77_02855</name>
</gene>
<evidence type="ECO:0000256" key="1">
    <source>
        <dbReference type="SAM" id="MobiDB-lite"/>
    </source>
</evidence>
<dbReference type="AlphaFoldDB" id="A0A3S9PD45"/>
<dbReference type="EMBL" id="CP034587">
    <property type="protein sequence ID" value="AZQ70296.1"/>
    <property type="molecule type" value="Genomic_DNA"/>
</dbReference>
<reference evidence="3 4" key="1">
    <citation type="submission" date="2018-12" db="EMBL/GenBank/DDBJ databases">
        <title>The whole draft genome of Streptomyce luteoverticillatus CGMCC 15060.</title>
        <authorList>
            <person name="Feng Z."/>
            <person name="Chen G."/>
            <person name="Zhang J."/>
            <person name="Zhu H."/>
            <person name="Yu X."/>
            <person name="Zhang W."/>
            <person name="Zhang X."/>
        </authorList>
    </citation>
    <scope>NUCLEOTIDE SEQUENCE [LARGE SCALE GENOMIC DNA]</scope>
    <source>
        <strain evidence="3 4">CGMCC 15060</strain>
    </source>
</reference>
<proteinExistence type="predicted"/>
<organism evidence="3 4">
    <name type="scientific">Streptomyces luteoverticillatus</name>
    <name type="common">Streptoverticillium luteoverticillatus</name>
    <dbReference type="NCBI Taxonomy" id="66425"/>
    <lineage>
        <taxon>Bacteria</taxon>
        <taxon>Bacillati</taxon>
        <taxon>Actinomycetota</taxon>
        <taxon>Actinomycetes</taxon>
        <taxon>Kitasatosporales</taxon>
        <taxon>Streptomycetaceae</taxon>
        <taxon>Streptomyces</taxon>
    </lineage>
</organism>
<keyword evidence="2" id="KW-0812">Transmembrane</keyword>
<keyword evidence="4" id="KW-1185">Reference proteome</keyword>
<evidence type="ECO:0008006" key="5">
    <source>
        <dbReference type="Google" id="ProtNLM"/>
    </source>
</evidence>
<evidence type="ECO:0000313" key="3">
    <source>
        <dbReference type="EMBL" id="AZQ70296.1"/>
    </source>
</evidence>
<keyword evidence="2" id="KW-1133">Transmembrane helix</keyword>
<dbReference type="OrthoDB" id="3765294at2"/>
<evidence type="ECO:0000313" key="4">
    <source>
        <dbReference type="Proteomes" id="UP000267900"/>
    </source>
</evidence>
<feature type="transmembrane region" description="Helical" evidence="2">
    <location>
        <begin position="183"/>
        <end position="214"/>
    </location>
</feature>
<feature type="compositionally biased region" description="Basic and acidic residues" evidence="1">
    <location>
        <begin position="659"/>
        <end position="682"/>
    </location>
</feature>
<evidence type="ECO:0000256" key="2">
    <source>
        <dbReference type="SAM" id="Phobius"/>
    </source>
</evidence>
<feature type="region of interest" description="Disordered" evidence="1">
    <location>
        <begin position="659"/>
        <end position="695"/>
    </location>
</feature>
<name>A0A3S9PD45_STRLT</name>
<keyword evidence="2" id="KW-0472">Membrane</keyword>